<dbReference type="GO" id="GO:0140956">
    <property type="term" value="F:histone H3K79 trimethyltransferase activity"/>
    <property type="evidence" value="ECO:0007669"/>
    <property type="project" value="UniProtKB-EC"/>
</dbReference>
<dbReference type="InterPro" id="IPR025789">
    <property type="entry name" value="DOT1_dom"/>
</dbReference>
<dbReference type="OrthoDB" id="443402at2759"/>
<evidence type="ECO:0000313" key="15">
    <source>
        <dbReference type="EMBL" id="CAI5758179.1"/>
    </source>
</evidence>
<protein>
    <recommendedName>
        <fullName evidence="3 11">Histone-lysine N-methyltransferase, H3 lysine-79 specific</fullName>
        <ecNumber evidence="2 11">2.1.1.360</ecNumber>
    </recommendedName>
    <alternativeName>
        <fullName evidence="9 11">Histone H3-K79 methyltransferase</fullName>
    </alternativeName>
</protein>
<comment type="similarity">
    <text evidence="11">Belongs to the class I-like SAM-binding methyltransferase superfamily. DOT1 family.</text>
</comment>
<dbReference type="GO" id="GO:0005634">
    <property type="term" value="C:nucleus"/>
    <property type="evidence" value="ECO:0007669"/>
    <property type="project" value="UniProtKB-SubCell"/>
</dbReference>
<dbReference type="PANTHER" id="PTHR21451">
    <property type="entry name" value="HISTONE H3 METHYLTRANSFERASE"/>
    <property type="match status" value="1"/>
</dbReference>
<sequence length="1559" mass="183811">MMDQLSQLLRTPETSDHSGDELNKIKNDQIDDIPHILTEMQCKWNEEDYYKLAHLLRQHISFKSVYQSFYPKYSWDFIVLQVLDILRESNLYYEWVKKISVDFFLRYPDRSIKTLPFRNYHEPPLKYISNIKKFDAWKDSDDDIQEFYCMIFKDLTYSNLTSKFPNKTMNDFKDAFSGIAMKSYSDKELEMLLKSMRLTTKIKQELFLRTKSKIENKIAHIRDEKPDLTRNFPILEYVEADADVQNGNEIWNDDLQKKMMKLRNEPLMYSELIQNFPDFSWKFLVEKLFFYMKKGTNNWTNKVQVYQILYYPDSKLKLLNERVIQMMKEKVEQFLSDNWSKTEIERLYFCIYQDLTKSGLSVINKPLEEIKNAVSKVNRSPAWSKRELSLLPTYDAKLFQEEFIFRNESTIVIQLKKLRKSAAIYEKNLAELKAQAEENEVKEDSPIDWTQDMNDKLLELVDEPVSFKQLMEQLNVPVNIVWEFIAQKVLDSTERYTKAMWLRKIFIYQYNHQPDYEGSLFEVSISFDAEILEKAIDWLKNKQWSTDEIEKLSVLTFTDLTKDNLLKKFPSKDFEELREGAMRLFYHKQPITPVETDYLEEHYKDGIREISENLPTRTGNQIKSHLLKVFHKLNIKGTYGELMLKEGKSKFLINDPAQEILSKITLERTRSEEVRTVVNNNFLEDEDEIESISPDEMNEFLEKLEPEVKKNLEFCVRVDLTKDTLDEKLPSVKDLLKIIKSHPYFDAERLTAGEKDLLLQLVKDEVSLEDCFAIFPLRTKRYISSKYQEFEYISGRRLKFQSVNEQLAYEARMAFVGGSSSSRQKSRKRAFELINDLEEIENDAKLIKPEGAINLTAEEIELKEARSKYFLEAKLKRLEEQRLRAEEQKRQQIDREIRRANGELHRKNLKTEVDTIKETSEYFYTIVGNKQKVEFGQKRQRTQFQIFQPEEEPKRKSIKLKKSNRQLQKQKIKKELRKAAKKRKYTKKQTALDEDEELLALYYHSEEEEEEEEEFINPYDPTDIIEDSYISLEGRQFFIPSIHEETPSLPKIEFVEAEDPIQSKNMMLSDEHLVKDDSMAIEIISSHIKSYKDMPITFPPIFDLSDNINPLNNLKVRTLLYPEHAESYLLAAPKSNELDPIREINKLFQITYSLYFSHSSAIKRLILEEYCQKLETTIEDNDFSEFLFTIDKWNMLMLILSPNREGARKVTGDINATIRKFLSEEEIRMPKVEDLSLDVFYEEIIFEFDSPVYETLENETEQNEGVEIEKPRNLNPTRPDNFELDLLKRLQTKNEISRYTIQQILLRVYARIVSTDTKGLKGYKAFTAQTYGELLPSFTSEILDKLNVKAADNFYDLGSGVGNTTFQAALECGSISGGCEMMPHPSRLTELQETLIQKHLQVFGIKPLELKFELYKSFENNEKVRNDCLDCKILLINNYLFDANLNASVGRLLVGLKPGTKIVSLKNFISPRYRATFDTVFDYLRVERHEMSDILSVSWTANKVPYYISYVEETIRPEYYREDLTRSKSKSKSETPSLESTLPDQVFIKNEDLMTPPID</sequence>
<organism evidence="15 16">
    <name type="scientific">Candida verbasci</name>
    <dbReference type="NCBI Taxonomy" id="1227364"/>
    <lineage>
        <taxon>Eukaryota</taxon>
        <taxon>Fungi</taxon>
        <taxon>Dikarya</taxon>
        <taxon>Ascomycota</taxon>
        <taxon>Saccharomycotina</taxon>
        <taxon>Pichiomycetes</taxon>
        <taxon>Debaryomycetaceae</taxon>
        <taxon>Candida/Lodderomyces clade</taxon>
        <taxon>Candida</taxon>
    </lineage>
</organism>
<evidence type="ECO:0000256" key="7">
    <source>
        <dbReference type="ARBA" id="ARBA00022853"/>
    </source>
</evidence>
<evidence type="ECO:0000256" key="6">
    <source>
        <dbReference type="ARBA" id="ARBA00022691"/>
    </source>
</evidence>
<feature type="domain" description="DOT1" evidence="14">
    <location>
        <begin position="1207"/>
        <end position="1524"/>
    </location>
</feature>
<dbReference type="Gene3D" id="1.10.260.170">
    <property type="match status" value="1"/>
</dbReference>
<dbReference type="GO" id="GO:0032259">
    <property type="term" value="P:methylation"/>
    <property type="evidence" value="ECO:0007669"/>
    <property type="project" value="UniProtKB-KW"/>
</dbReference>
<evidence type="ECO:0000256" key="5">
    <source>
        <dbReference type="ARBA" id="ARBA00022679"/>
    </source>
</evidence>
<keyword evidence="7 11" id="KW-0156">Chromatin regulator</keyword>
<keyword evidence="5 11" id="KW-0808">Transferase</keyword>
<dbReference type="EMBL" id="CANTUO010000002">
    <property type="protein sequence ID" value="CAI5758179.1"/>
    <property type="molecule type" value="Genomic_DNA"/>
</dbReference>
<comment type="caution">
    <text evidence="15">The sequence shown here is derived from an EMBL/GenBank/DDBJ whole genome shotgun (WGS) entry which is preliminary data.</text>
</comment>
<comment type="function">
    <text evidence="11">Histone methyltransferase that specifically trimethylates histone H3 to form H3K79me3. This methylation is required for telomere silencing and for the pachytene checkpoint during the meiotic cell cycle by allowing the recruitment of RAD9 to double strand breaks. Nucleosomes are preferred as substrate compared to free histone.</text>
</comment>
<dbReference type="Proteomes" id="UP001152885">
    <property type="component" value="Unassembled WGS sequence"/>
</dbReference>
<dbReference type="GO" id="GO:0006281">
    <property type="term" value="P:DNA repair"/>
    <property type="evidence" value="ECO:0007669"/>
    <property type="project" value="TreeGrafter"/>
</dbReference>
<proteinExistence type="inferred from homology"/>
<evidence type="ECO:0000256" key="11">
    <source>
        <dbReference type="RuleBase" id="RU271113"/>
    </source>
</evidence>
<keyword evidence="16" id="KW-1185">Reference proteome</keyword>
<evidence type="ECO:0000313" key="16">
    <source>
        <dbReference type="Proteomes" id="UP001152885"/>
    </source>
</evidence>
<evidence type="ECO:0000256" key="13">
    <source>
        <dbReference type="SAM" id="MobiDB-lite"/>
    </source>
</evidence>
<comment type="subcellular location">
    <subcellularLocation>
        <location evidence="1 11">Nucleus</location>
    </subcellularLocation>
</comment>
<reference evidence="15" key="1">
    <citation type="submission" date="2022-12" db="EMBL/GenBank/DDBJ databases">
        <authorList>
            <person name="Brejova B."/>
        </authorList>
    </citation>
    <scope>NUCLEOTIDE SEQUENCE</scope>
</reference>
<dbReference type="Gene3D" id="3.40.50.150">
    <property type="entry name" value="Vaccinia Virus protein VP39"/>
    <property type="match status" value="1"/>
</dbReference>
<evidence type="ECO:0000259" key="14">
    <source>
        <dbReference type="PROSITE" id="PS51569"/>
    </source>
</evidence>
<accession>A0A9W4TWH5</accession>
<feature type="region of interest" description="Disordered" evidence="13">
    <location>
        <begin position="1525"/>
        <end position="1559"/>
    </location>
</feature>
<feature type="coiled-coil region" evidence="12">
    <location>
        <begin position="415"/>
        <end position="442"/>
    </location>
</feature>
<feature type="compositionally biased region" description="Polar residues" evidence="13">
    <location>
        <begin position="1534"/>
        <end position="1543"/>
    </location>
</feature>
<feature type="coiled-coil region" evidence="12">
    <location>
        <begin position="868"/>
        <end position="910"/>
    </location>
</feature>
<comment type="activity regulation">
    <text evidence="11">Ubiquitination of histone H2B to form H2BK123ub1 is required for efficient DOT1 methyltransferase activity on histone H3.</text>
</comment>
<keyword evidence="8 11" id="KW-0539">Nucleus</keyword>
<comment type="catalytic activity">
    <reaction evidence="10 11">
        <text>L-lysyl(79)-[histone H3] + 3 S-adenosyl-L-methionine = N(6),N(6),N(6)-trimethyl-L-lysyl(79)-[histone H3] + 3 S-adenosyl-L-homocysteine + 3 H(+)</text>
        <dbReference type="Rhea" id="RHEA:60328"/>
        <dbReference type="Rhea" id="RHEA-COMP:15549"/>
        <dbReference type="Rhea" id="RHEA-COMP:15552"/>
        <dbReference type="ChEBI" id="CHEBI:15378"/>
        <dbReference type="ChEBI" id="CHEBI:29969"/>
        <dbReference type="ChEBI" id="CHEBI:57856"/>
        <dbReference type="ChEBI" id="CHEBI:59789"/>
        <dbReference type="ChEBI" id="CHEBI:61961"/>
        <dbReference type="EC" id="2.1.1.360"/>
    </reaction>
</comment>
<name>A0A9W4TWH5_9ASCO</name>
<dbReference type="EC" id="2.1.1.360" evidence="2 11"/>
<evidence type="ECO:0000256" key="9">
    <source>
        <dbReference type="ARBA" id="ARBA00029821"/>
    </source>
</evidence>
<dbReference type="FunFam" id="3.40.50.150:FF:000033">
    <property type="entry name" value="Histone-lysine N-methyltransferase, H3 lysine-79 specific"/>
    <property type="match status" value="1"/>
</dbReference>
<evidence type="ECO:0000256" key="12">
    <source>
        <dbReference type="SAM" id="Coils"/>
    </source>
</evidence>
<feature type="region of interest" description="Disordered" evidence="13">
    <location>
        <begin position="1"/>
        <end position="23"/>
    </location>
</feature>
<evidence type="ECO:0000256" key="10">
    <source>
        <dbReference type="ARBA" id="ARBA00047770"/>
    </source>
</evidence>
<dbReference type="SUPFAM" id="SSF53335">
    <property type="entry name" value="S-adenosyl-L-methionine-dependent methyltransferases"/>
    <property type="match status" value="1"/>
</dbReference>
<evidence type="ECO:0000256" key="2">
    <source>
        <dbReference type="ARBA" id="ARBA00012190"/>
    </source>
</evidence>
<gene>
    <name evidence="15" type="ORF">CANVERA_P2692</name>
</gene>
<evidence type="ECO:0000256" key="8">
    <source>
        <dbReference type="ARBA" id="ARBA00023242"/>
    </source>
</evidence>
<evidence type="ECO:0000256" key="4">
    <source>
        <dbReference type="ARBA" id="ARBA00022603"/>
    </source>
</evidence>
<dbReference type="InterPro" id="IPR029063">
    <property type="entry name" value="SAM-dependent_MTases_sf"/>
</dbReference>
<keyword evidence="4 11" id="KW-0489">Methyltransferase</keyword>
<feature type="compositionally biased region" description="Basic and acidic residues" evidence="13">
    <location>
        <begin position="13"/>
        <end position="23"/>
    </location>
</feature>
<keyword evidence="12" id="KW-0175">Coiled coil</keyword>
<evidence type="ECO:0000256" key="1">
    <source>
        <dbReference type="ARBA" id="ARBA00004123"/>
    </source>
</evidence>
<dbReference type="Pfam" id="PF08123">
    <property type="entry name" value="DOT1"/>
    <property type="match status" value="1"/>
</dbReference>
<dbReference type="PROSITE" id="PS51569">
    <property type="entry name" value="DOT1"/>
    <property type="match status" value="1"/>
</dbReference>
<keyword evidence="6 11" id="KW-0949">S-adenosyl-L-methionine</keyword>
<dbReference type="PANTHER" id="PTHR21451:SF0">
    <property type="entry name" value="HISTONE-LYSINE N-METHYLTRANSFERASE, H3 LYSINE-79 SPECIFIC"/>
    <property type="match status" value="1"/>
</dbReference>
<dbReference type="InterPro" id="IPR030445">
    <property type="entry name" value="H3-K79_meTrfase"/>
</dbReference>
<evidence type="ECO:0000256" key="3">
    <source>
        <dbReference type="ARBA" id="ARBA00020987"/>
    </source>
</evidence>
<comment type="miscellaneous">
    <text evidence="11">In contrast to other lysine histone methyltransferases, it does not contain a SET domain, suggesting the existence of another mechanism for methylation of lysine residues of histones.</text>
</comment>
<dbReference type="GO" id="GO:0000077">
    <property type="term" value="P:DNA damage checkpoint signaling"/>
    <property type="evidence" value="ECO:0007669"/>
    <property type="project" value="TreeGrafter"/>
</dbReference>